<gene>
    <name evidence="5" type="ORF">B0T17DRAFT_296965</name>
</gene>
<proteinExistence type="inferred from homology"/>
<dbReference type="Proteomes" id="UP001174934">
    <property type="component" value="Unassembled WGS sequence"/>
</dbReference>
<dbReference type="Gene3D" id="2.170.150.70">
    <property type="match status" value="2"/>
</dbReference>
<evidence type="ECO:0000313" key="6">
    <source>
        <dbReference type="Proteomes" id="UP001174934"/>
    </source>
</evidence>
<dbReference type="GO" id="GO:0016846">
    <property type="term" value="F:carbon-sulfur lyase activity"/>
    <property type="evidence" value="ECO:0007669"/>
    <property type="project" value="InterPro"/>
</dbReference>
<dbReference type="SUPFAM" id="SSF51316">
    <property type="entry name" value="Mss4-like"/>
    <property type="match status" value="2"/>
</dbReference>
<keyword evidence="2" id="KW-0479">Metal-binding</keyword>
<dbReference type="InterPro" id="IPR052355">
    <property type="entry name" value="CENP-V-like"/>
</dbReference>
<keyword evidence="6" id="KW-1185">Reference proteome</keyword>
<reference evidence="5" key="1">
    <citation type="submission" date="2023-06" db="EMBL/GenBank/DDBJ databases">
        <title>Genome-scale phylogeny and comparative genomics of the fungal order Sordariales.</title>
        <authorList>
            <consortium name="Lawrence Berkeley National Laboratory"/>
            <person name="Hensen N."/>
            <person name="Bonometti L."/>
            <person name="Westerberg I."/>
            <person name="Brannstrom I.O."/>
            <person name="Guillou S."/>
            <person name="Cros-Aarteil S."/>
            <person name="Calhoun S."/>
            <person name="Haridas S."/>
            <person name="Kuo A."/>
            <person name="Mondo S."/>
            <person name="Pangilinan J."/>
            <person name="Riley R."/>
            <person name="LaButti K."/>
            <person name="Andreopoulos B."/>
            <person name="Lipzen A."/>
            <person name="Chen C."/>
            <person name="Yanf M."/>
            <person name="Daum C."/>
            <person name="Ng V."/>
            <person name="Clum A."/>
            <person name="Steindorff A."/>
            <person name="Ohm R."/>
            <person name="Martin F."/>
            <person name="Silar P."/>
            <person name="Natvig D."/>
            <person name="Lalanne C."/>
            <person name="Gautier V."/>
            <person name="Ament-velasquez S.L."/>
            <person name="Kruys A."/>
            <person name="Hutchinson M.I."/>
            <person name="Powell A.J."/>
            <person name="Barry K."/>
            <person name="Miller A.N."/>
            <person name="Grigoriev I.V."/>
            <person name="Debuchy R."/>
            <person name="Gladieux P."/>
            <person name="Thoren M.H."/>
            <person name="Johannesson H."/>
        </authorList>
    </citation>
    <scope>NUCLEOTIDE SEQUENCE</scope>
    <source>
        <strain evidence="5">SMH3391-2</strain>
    </source>
</reference>
<evidence type="ECO:0000256" key="2">
    <source>
        <dbReference type="ARBA" id="ARBA00022723"/>
    </source>
</evidence>
<organism evidence="5 6">
    <name type="scientific">Bombardia bombarda</name>
    <dbReference type="NCBI Taxonomy" id="252184"/>
    <lineage>
        <taxon>Eukaryota</taxon>
        <taxon>Fungi</taxon>
        <taxon>Dikarya</taxon>
        <taxon>Ascomycota</taxon>
        <taxon>Pezizomycotina</taxon>
        <taxon>Sordariomycetes</taxon>
        <taxon>Sordariomycetidae</taxon>
        <taxon>Sordariales</taxon>
        <taxon>Lasiosphaeriaceae</taxon>
        <taxon>Bombardia</taxon>
    </lineage>
</organism>
<protein>
    <submittedName>
        <fullName evidence="5">Mss4-like protein</fullName>
    </submittedName>
</protein>
<comment type="similarity">
    <text evidence="1">Belongs to the Gfa family.</text>
</comment>
<accession>A0AA39WU39</accession>
<evidence type="ECO:0000256" key="1">
    <source>
        <dbReference type="ARBA" id="ARBA00005495"/>
    </source>
</evidence>
<dbReference type="PANTHER" id="PTHR28620">
    <property type="entry name" value="CENTROMERE PROTEIN V"/>
    <property type="match status" value="1"/>
</dbReference>
<feature type="domain" description="CENP-V/GFA" evidence="4">
    <location>
        <begin position="147"/>
        <end position="260"/>
    </location>
</feature>
<dbReference type="InterPro" id="IPR006913">
    <property type="entry name" value="CENP-V/GFA"/>
</dbReference>
<sequence>MAETEQTTRTYRGNCHCAAFIYEITVPEIKFATACNCSICVKKGSLYLFPGEGLKIIKGGDDLVSYTFGEGNYTHQFCGNCGNAVLVHNPKSPPGMKTNINVRTLQDVDAWKIEIRQYDGAKVGSPYVPPVYSGPEPTAEFEGGKVYHGSCHCGAVTAAVKVKDALEGENKELIMECNCSHCRRGGYIWLYPKKGQLLVEGGENLTHYTYGSHVWRKSFCKTCGVFVFSEPRPMTEEEVAALPEAARGFYLTKGDWRPFTLRALNNFDLSIVKPIQADGWGRGDPKYVNP</sequence>
<dbReference type="Pfam" id="PF04828">
    <property type="entry name" value="GFA"/>
    <property type="match status" value="2"/>
</dbReference>
<dbReference type="InterPro" id="IPR011057">
    <property type="entry name" value="Mss4-like_sf"/>
</dbReference>
<dbReference type="PANTHER" id="PTHR28620:SF1">
    <property type="entry name" value="CENP-V_GFA DOMAIN-CONTAINING PROTEIN"/>
    <property type="match status" value="1"/>
</dbReference>
<feature type="domain" description="CENP-V/GFA" evidence="4">
    <location>
        <begin position="11"/>
        <end position="119"/>
    </location>
</feature>
<dbReference type="EMBL" id="JAULSR010000004">
    <property type="protein sequence ID" value="KAK0621602.1"/>
    <property type="molecule type" value="Genomic_DNA"/>
</dbReference>
<dbReference type="PROSITE" id="PS51891">
    <property type="entry name" value="CENP_V_GFA"/>
    <property type="match status" value="2"/>
</dbReference>
<evidence type="ECO:0000256" key="3">
    <source>
        <dbReference type="ARBA" id="ARBA00022833"/>
    </source>
</evidence>
<dbReference type="GO" id="GO:0046872">
    <property type="term" value="F:metal ion binding"/>
    <property type="evidence" value="ECO:0007669"/>
    <property type="project" value="UniProtKB-KW"/>
</dbReference>
<comment type="caution">
    <text evidence="5">The sequence shown here is derived from an EMBL/GenBank/DDBJ whole genome shotgun (WGS) entry which is preliminary data.</text>
</comment>
<evidence type="ECO:0000313" key="5">
    <source>
        <dbReference type="EMBL" id="KAK0621602.1"/>
    </source>
</evidence>
<name>A0AA39WU39_9PEZI</name>
<dbReference type="AlphaFoldDB" id="A0AA39WU39"/>
<keyword evidence="3" id="KW-0862">Zinc</keyword>
<evidence type="ECO:0000259" key="4">
    <source>
        <dbReference type="PROSITE" id="PS51891"/>
    </source>
</evidence>